<dbReference type="CDD" id="cd01167">
    <property type="entry name" value="bac_FRK"/>
    <property type="match status" value="1"/>
</dbReference>
<keyword evidence="9" id="KW-1185">Reference proteome</keyword>
<dbReference type="GO" id="GO:0016301">
    <property type="term" value="F:kinase activity"/>
    <property type="evidence" value="ECO:0007669"/>
    <property type="project" value="UniProtKB-KW"/>
</dbReference>
<dbReference type="InterPro" id="IPR011611">
    <property type="entry name" value="PfkB_dom"/>
</dbReference>
<keyword evidence="4 8" id="KW-0418">Kinase</keyword>
<protein>
    <submittedName>
        <fullName evidence="8">Fructokinase</fullName>
    </submittedName>
</protein>
<evidence type="ECO:0000256" key="3">
    <source>
        <dbReference type="ARBA" id="ARBA00022741"/>
    </source>
</evidence>
<evidence type="ECO:0000256" key="1">
    <source>
        <dbReference type="ARBA" id="ARBA00010688"/>
    </source>
</evidence>
<evidence type="ECO:0000259" key="7">
    <source>
        <dbReference type="Pfam" id="PF00294"/>
    </source>
</evidence>
<evidence type="ECO:0000313" key="8">
    <source>
        <dbReference type="EMBL" id="GEB18973.1"/>
    </source>
</evidence>
<sequence>MHSRPVPSCPETEVVVVGEALIDVIDTAAGAVEFPGGSGLNVAFGLGLLGISTSFLTALGKDHRSARIQEHLASAGVSMMPGAEHLPRTSTARAILDSDGSAEYEFDFQWDLPDISPTFLPKVLHTGSLAAFMEPGATQVRSVLELFSGRCTITYDPNIRPTLIPDHAAALQTFERTAALATVVKLSSEDALWLYPRWSPAAVGRHLLGLGPAAAIITDGGSGSYLWSRTAEVHVPAPAVVVKDTVGAGDSYMSALIAGLVENPQAVFHDAELTRLGTAASLAAAITVGRHGANPPTRTELSGSLELAHTSRKNSND</sequence>
<dbReference type="RefSeq" id="WP_141283242.1">
    <property type="nucleotide sequence ID" value="NZ_BAAAWK010000001.1"/>
</dbReference>
<dbReference type="PANTHER" id="PTHR43085">
    <property type="entry name" value="HEXOKINASE FAMILY MEMBER"/>
    <property type="match status" value="1"/>
</dbReference>
<dbReference type="PROSITE" id="PS00583">
    <property type="entry name" value="PFKB_KINASES_1"/>
    <property type="match status" value="1"/>
</dbReference>
<dbReference type="OrthoDB" id="9795789at2"/>
<keyword evidence="2" id="KW-0808">Transferase</keyword>
<dbReference type="PANTHER" id="PTHR43085:SF1">
    <property type="entry name" value="PSEUDOURIDINE KINASE-RELATED"/>
    <property type="match status" value="1"/>
</dbReference>
<evidence type="ECO:0000256" key="5">
    <source>
        <dbReference type="ARBA" id="ARBA00022840"/>
    </source>
</evidence>
<dbReference type="Proteomes" id="UP000317715">
    <property type="component" value="Unassembled WGS sequence"/>
</dbReference>
<dbReference type="InterPro" id="IPR029056">
    <property type="entry name" value="Ribokinase-like"/>
</dbReference>
<name>A0A4Y3NCM3_PAEAU</name>
<dbReference type="GO" id="GO:0005524">
    <property type="term" value="F:ATP binding"/>
    <property type="evidence" value="ECO:0007669"/>
    <property type="project" value="UniProtKB-KW"/>
</dbReference>
<comment type="caution">
    <text evidence="8">The sequence shown here is derived from an EMBL/GenBank/DDBJ whole genome shotgun (WGS) entry which is preliminary data.</text>
</comment>
<dbReference type="SUPFAM" id="SSF53613">
    <property type="entry name" value="Ribokinase-like"/>
    <property type="match status" value="1"/>
</dbReference>
<dbReference type="PROSITE" id="PS00584">
    <property type="entry name" value="PFKB_KINASES_2"/>
    <property type="match status" value="1"/>
</dbReference>
<accession>A0A4Y3NCM3</accession>
<evidence type="ECO:0000256" key="6">
    <source>
        <dbReference type="SAM" id="MobiDB-lite"/>
    </source>
</evidence>
<reference evidence="8 9" key="1">
    <citation type="submission" date="2019-06" db="EMBL/GenBank/DDBJ databases">
        <title>Whole genome shotgun sequence of Paenarthrobacter aurescens NBRC 12136.</title>
        <authorList>
            <person name="Hosoyama A."/>
            <person name="Uohara A."/>
            <person name="Ohji S."/>
            <person name="Ichikawa N."/>
        </authorList>
    </citation>
    <scope>NUCLEOTIDE SEQUENCE [LARGE SCALE GENOMIC DNA]</scope>
    <source>
        <strain evidence="8 9">NBRC 12136</strain>
    </source>
</reference>
<evidence type="ECO:0000313" key="9">
    <source>
        <dbReference type="Proteomes" id="UP000317715"/>
    </source>
</evidence>
<dbReference type="EMBL" id="BJMD01000009">
    <property type="protein sequence ID" value="GEB18973.1"/>
    <property type="molecule type" value="Genomic_DNA"/>
</dbReference>
<dbReference type="Pfam" id="PF00294">
    <property type="entry name" value="PfkB"/>
    <property type="match status" value="1"/>
</dbReference>
<keyword evidence="5" id="KW-0067">ATP-binding</keyword>
<gene>
    <name evidence="8" type="ORF">AAU01_17280</name>
</gene>
<organism evidence="8 9">
    <name type="scientific">Paenarthrobacter aurescens</name>
    <name type="common">Arthrobacter aurescens</name>
    <dbReference type="NCBI Taxonomy" id="43663"/>
    <lineage>
        <taxon>Bacteria</taxon>
        <taxon>Bacillati</taxon>
        <taxon>Actinomycetota</taxon>
        <taxon>Actinomycetes</taxon>
        <taxon>Micrococcales</taxon>
        <taxon>Micrococcaceae</taxon>
        <taxon>Paenarthrobacter</taxon>
    </lineage>
</organism>
<comment type="similarity">
    <text evidence="1">Belongs to the carbohydrate kinase PfkB family.</text>
</comment>
<feature type="region of interest" description="Disordered" evidence="6">
    <location>
        <begin position="291"/>
        <end position="317"/>
    </location>
</feature>
<evidence type="ECO:0000256" key="4">
    <source>
        <dbReference type="ARBA" id="ARBA00022777"/>
    </source>
</evidence>
<evidence type="ECO:0000256" key="2">
    <source>
        <dbReference type="ARBA" id="ARBA00022679"/>
    </source>
</evidence>
<proteinExistence type="inferred from homology"/>
<dbReference type="GeneID" id="97299684"/>
<dbReference type="InterPro" id="IPR050306">
    <property type="entry name" value="PfkB_Carbo_kinase"/>
</dbReference>
<feature type="domain" description="Carbohydrate kinase PfkB" evidence="7">
    <location>
        <begin position="12"/>
        <end position="298"/>
    </location>
</feature>
<dbReference type="InterPro" id="IPR002173">
    <property type="entry name" value="Carboh/pur_kinase_PfkB_CS"/>
</dbReference>
<dbReference type="AlphaFoldDB" id="A0A4Y3NCM3"/>
<dbReference type="Gene3D" id="3.40.1190.20">
    <property type="match status" value="1"/>
</dbReference>
<keyword evidence="3" id="KW-0547">Nucleotide-binding</keyword>